<evidence type="ECO:0000313" key="3">
    <source>
        <dbReference type="EMBL" id="ORX41172.1"/>
    </source>
</evidence>
<dbReference type="Proteomes" id="UP000193218">
    <property type="component" value="Unassembled WGS sequence"/>
</dbReference>
<dbReference type="EMBL" id="NBSH01000001">
    <property type="protein sequence ID" value="ORX41172.1"/>
    <property type="molecule type" value="Genomic_DNA"/>
</dbReference>
<feature type="region of interest" description="Disordered" evidence="1">
    <location>
        <begin position="457"/>
        <end position="482"/>
    </location>
</feature>
<protein>
    <recommendedName>
        <fullName evidence="2">DNA replication regulator Sld3 C-terminal domain-containing protein</fullName>
    </recommendedName>
</protein>
<feature type="compositionally biased region" description="Polar residues" evidence="1">
    <location>
        <begin position="468"/>
        <end position="477"/>
    </location>
</feature>
<dbReference type="OrthoDB" id="3003917at2759"/>
<accession>A0A1Y1UT98</accession>
<dbReference type="InParanoid" id="A0A1Y1UT98"/>
<feature type="compositionally biased region" description="Low complexity" evidence="1">
    <location>
        <begin position="357"/>
        <end position="372"/>
    </location>
</feature>
<sequence>MATVAIPPAGMTALSSGCSLWAGLPYTLDLACPPRLSSKSGPESTWPFPIPSQASQKNVTEAFKRRYIETLYLPELISPLEHWATDVKGMMEVKENTDSVRLAILSSTVSLALLETRHRKTLLNHISRWMSMKKEGETESGASESSPSSVSVDELEALQAAVELRMDSRSAAEGKLPSAKSVSTEFERREALMQVILLLMLMQLEVPAGSSVAETKRKRKRSRSETAASDDPSTALELLMDRIGVWNAVAELGIGLEDVADPKGSESSLQMVLESFWRAILVPQYLKAQPEACSSFHLKVFGRPMPSDLMAAPSTIKKPRKPKITRSRPPADGLVTSRAKISASSSRPSDTVVPVVRRNSSSHSQHARAASRGPSEAGSRTSDNDSRTMRRSLSNLSESMPDLHRARSRSIDPPTQSYAQGASFADTIKQPKKFGRAPSGADLFKGRQVGLLRRTASLAGKKDKETMPPTSSESQNRGGLLGRKISDSIKDREASRPHESQQKEGTLIFATPSKPRLAETIFGPRVAQFQAPTPIQEEPSSGEKSASRSFVVETPVHGAIFNAGRMAFTSSSTHSAIVLDTPEVTHTRVAETSMSMRFAGMPISQMTNSVDDEDQSDATYGEDAQSEGSDDPLADLMVMTDEEYEEEDGRDVVHDSPG</sequence>
<dbReference type="Gene3D" id="1.20.58.2130">
    <property type="match status" value="1"/>
</dbReference>
<feature type="region of interest" description="Disordered" evidence="1">
    <location>
        <begin position="211"/>
        <end position="232"/>
    </location>
</feature>
<dbReference type="InterPro" id="IPR013948">
    <property type="entry name" value="DNA_replication_reg_Sld3_C"/>
</dbReference>
<feature type="region of interest" description="Disordered" evidence="1">
    <location>
        <begin position="307"/>
        <end position="418"/>
    </location>
</feature>
<feature type="compositionally biased region" description="Acidic residues" evidence="1">
    <location>
        <begin position="624"/>
        <end position="633"/>
    </location>
</feature>
<feature type="compositionally biased region" description="Basic residues" evidence="1">
    <location>
        <begin position="317"/>
        <end position="326"/>
    </location>
</feature>
<evidence type="ECO:0000256" key="1">
    <source>
        <dbReference type="SAM" id="MobiDB-lite"/>
    </source>
</evidence>
<feature type="domain" description="DNA replication regulator Sld3 C-terminal" evidence="2">
    <location>
        <begin position="109"/>
        <end position="556"/>
    </location>
</feature>
<keyword evidence="4" id="KW-1185">Reference proteome</keyword>
<dbReference type="STRING" id="4999.A0A1Y1UT98"/>
<organism evidence="3 4">
    <name type="scientific">Kockovaella imperatae</name>
    <dbReference type="NCBI Taxonomy" id="4999"/>
    <lineage>
        <taxon>Eukaryota</taxon>
        <taxon>Fungi</taxon>
        <taxon>Dikarya</taxon>
        <taxon>Basidiomycota</taxon>
        <taxon>Agaricomycotina</taxon>
        <taxon>Tremellomycetes</taxon>
        <taxon>Tremellales</taxon>
        <taxon>Cuniculitremaceae</taxon>
        <taxon>Kockovaella</taxon>
    </lineage>
</organism>
<feature type="compositionally biased region" description="Acidic residues" evidence="1">
    <location>
        <begin position="640"/>
        <end position="649"/>
    </location>
</feature>
<comment type="caution">
    <text evidence="3">The sequence shown here is derived from an EMBL/GenBank/DDBJ whole genome shotgun (WGS) entry which is preliminary data.</text>
</comment>
<dbReference type="GeneID" id="33559581"/>
<dbReference type="RefSeq" id="XP_021874851.1">
    <property type="nucleotide sequence ID" value="XM_022017772.1"/>
</dbReference>
<dbReference type="AlphaFoldDB" id="A0A1Y1UT98"/>
<feature type="region of interest" description="Disordered" evidence="1">
    <location>
        <begin position="607"/>
        <end position="658"/>
    </location>
</feature>
<dbReference type="Pfam" id="PF08639">
    <property type="entry name" value="Sld3_STD"/>
    <property type="match status" value="1"/>
</dbReference>
<gene>
    <name evidence="3" type="ORF">BD324DRAFT_648061</name>
</gene>
<evidence type="ECO:0000259" key="2">
    <source>
        <dbReference type="Pfam" id="PF08639"/>
    </source>
</evidence>
<proteinExistence type="predicted"/>
<reference evidence="3 4" key="1">
    <citation type="submission" date="2017-03" db="EMBL/GenBank/DDBJ databases">
        <title>Widespread Adenine N6-methylation of Active Genes in Fungi.</title>
        <authorList>
            <consortium name="DOE Joint Genome Institute"/>
            <person name="Mondo S.J."/>
            <person name="Dannebaum R.O."/>
            <person name="Kuo R.C."/>
            <person name="Louie K.B."/>
            <person name="Bewick A.J."/>
            <person name="Labutti K."/>
            <person name="Haridas S."/>
            <person name="Kuo A."/>
            <person name="Salamov A."/>
            <person name="Ahrendt S.R."/>
            <person name="Lau R."/>
            <person name="Bowen B.P."/>
            <person name="Lipzen A."/>
            <person name="Sullivan W."/>
            <person name="Andreopoulos W.B."/>
            <person name="Clum A."/>
            <person name="Lindquist E."/>
            <person name="Daum C."/>
            <person name="Northen T.R."/>
            <person name="Ramamoorthy G."/>
            <person name="Schmitz R.J."/>
            <person name="Gryganskyi A."/>
            <person name="Culley D."/>
            <person name="Magnuson J."/>
            <person name="James T.Y."/>
            <person name="O'Malley M.A."/>
            <person name="Stajich J.E."/>
            <person name="Spatafora J.W."/>
            <person name="Visel A."/>
            <person name="Grigoriev I.V."/>
        </authorList>
    </citation>
    <scope>NUCLEOTIDE SEQUENCE [LARGE SCALE GENOMIC DNA]</scope>
    <source>
        <strain evidence="3 4">NRRL Y-17943</strain>
    </source>
</reference>
<name>A0A1Y1UT98_9TREE</name>
<evidence type="ECO:0000313" key="4">
    <source>
        <dbReference type="Proteomes" id="UP000193218"/>
    </source>
</evidence>